<organism evidence="8">
    <name type="scientific">Absidia glauca</name>
    <name type="common">Pin mould</name>
    <dbReference type="NCBI Taxonomy" id="4829"/>
    <lineage>
        <taxon>Eukaryota</taxon>
        <taxon>Fungi</taxon>
        <taxon>Fungi incertae sedis</taxon>
        <taxon>Mucoromycota</taxon>
        <taxon>Mucoromycotina</taxon>
        <taxon>Mucoromycetes</taxon>
        <taxon>Mucorales</taxon>
        <taxon>Cunninghamellaceae</taxon>
        <taxon>Absidia</taxon>
    </lineage>
</organism>
<sequence>MTSSILLKKQEEQNARLLRDLLRLPENKKCFDCPTKSPFFVNTTLQTFVCTRCSGLVREVGHRVKSISASTFTGPEIAALELGGNGIASKIWLSCGYNTTDTPEPESDGEVRAFMRQKYYERKWLNRDLAISHDQAVKQRISELFTEDGMPRQQTRRRRATIENKVVGGITLEGQRFKNIPKPLDLTFTHNVQQPTIQTAPLVMTSHQPQPNLSSSKQSNDLSPLPSATHAPTSSYDNIQQQRTSRMDSFFADLTGLTLSGPSPTQSTPMAPTTTRDSYTLTPTSSDPFAPKDKKVNGTNTHNRSYTSISQPGSMDSGHSPSRSAQLQSTDPYSALRAHHAQEQLRHEQMRSAIDSITQSTNHFEKAKKQDPPADPYAILRQMSFASESRSPITPSPSSPSWSSPTPSQQQHPVTKPAPVDHDNHHSKMTREWVETQRFTPEIDDKPHMTPPSTSSKPRQTTIKSDNVFGDLDPLVNYKRNKTTTPSK</sequence>
<evidence type="ECO:0000256" key="4">
    <source>
        <dbReference type="ARBA" id="ARBA00022833"/>
    </source>
</evidence>
<gene>
    <name evidence="8" type="primary">ABSGL_10749.1 scaffold 12033</name>
</gene>
<dbReference type="SMART" id="SM00105">
    <property type="entry name" value="ArfGap"/>
    <property type="match status" value="1"/>
</dbReference>
<feature type="compositionally biased region" description="Basic and acidic residues" evidence="6">
    <location>
        <begin position="419"/>
        <end position="448"/>
    </location>
</feature>
<name>A0A163K787_ABSGL</name>
<feature type="compositionally biased region" description="Polar residues" evidence="6">
    <location>
        <begin position="297"/>
        <end position="330"/>
    </location>
</feature>
<keyword evidence="3 5" id="KW-0863">Zinc-finger</keyword>
<keyword evidence="4" id="KW-0862">Zinc</keyword>
<keyword evidence="1" id="KW-0479">Metal-binding</keyword>
<dbReference type="GO" id="GO:0005737">
    <property type="term" value="C:cytoplasm"/>
    <property type="evidence" value="ECO:0007669"/>
    <property type="project" value="TreeGrafter"/>
</dbReference>
<feature type="region of interest" description="Disordered" evidence="6">
    <location>
        <begin position="206"/>
        <end position="240"/>
    </location>
</feature>
<dbReference type="STRING" id="4829.A0A163K787"/>
<feature type="domain" description="Arf-GAP" evidence="7">
    <location>
        <begin position="15"/>
        <end position="135"/>
    </location>
</feature>
<dbReference type="OrthoDB" id="6036at2759"/>
<dbReference type="InterPro" id="IPR037278">
    <property type="entry name" value="ARFGAP/RecO"/>
</dbReference>
<evidence type="ECO:0000259" key="7">
    <source>
        <dbReference type="PROSITE" id="PS50115"/>
    </source>
</evidence>
<dbReference type="InterPro" id="IPR001164">
    <property type="entry name" value="ArfGAP_dom"/>
</dbReference>
<dbReference type="Proteomes" id="UP000078561">
    <property type="component" value="Unassembled WGS sequence"/>
</dbReference>
<dbReference type="InterPro" id="IPR052248">
    <property type="entry name" value="Arf-GAP_FG-repeat_protein"/>
</dbReference>
<keyword evidence="2" id="KW-0677">Repeat</keyword>
<evidence type="ECO:0000256" key="1">
    <source>
        <dbReference type="ARBA" id="ARBA00022723"/>
    </source>
</evidence>
<dbReference type="InterPro" id="IPR038508">
    <property type="entry name" value="ArfGAP_dom_sf"/>
</dbReference>
<accession>A0A163K787</accession>
<dbReference type="PANTHER" id="PTHR46134">
    <property type="entry name" value="DRONGO, ISOFORM F"/>
    <property type="match status" value="1"/>
</dbReference>
<dbReference type="Pfam" id="PF01412">
    <property type="entry name" value="ArfGap"/>
    <property type="match status" value="1"/>
</dbReference>
<dbReference type="GO" id="GO:0005096">
    <property type="term" value="F:GTPase activator activity"/>
    <property type="evidence" value="ECO:0007669"/>
    <property type="project" value="InterPro"/>
</dbReference>
<dbReference type="PANTHER" id="PTHR46134:SF3">
    <property type="entry name" value="ARFGAP WITH FG REPEATS 1"/>
    <property type="match status" value="1"/>
</dbReference>
<evidence type="ECO:0000256" key="3">
    <source>
        <dbReference type="ARBA" id="ARBA00022771"/>
    </source>
</evidence>
<dbReference type="AlphaFoldDB" id="A0A163K787"/>
<feature type="compositionally biased region" description="Polar residues" evidence="6">
    <location>
        <begin position="206"/>
        <end position="222"/>
    </location>
</feature>
<dbReference type="InParanoid" id="A0A163K787"/>
<keyword evidence="9" id="KW-1185">Reference proteome</keyword>
<dbReference type="EMBL" id="LT554417">
    <property type="protein sequence ID" value="SAM04883.1"/>
    <property type="molecule type" value="Genomic_DNA"/>
</dbReference>
<proteinExistence type="predicted"/>
<dbReference type="Gene3D" id="1.10.220.150">
    <property type="entry name" value="Arf GTPase activating protein"/>
    <property type="match status" value="1"/>
</dbReference>
<feature type="compositionally biased region" description="Polar residues" evidence="6">
    <location>
        <begin position="451"/>
        <end position="465"/>
    </location>
</feature>
<dbReference type="GO" id="GO:0008270">
    <property type="term" value="F:zinc ion binding"/>
    <property type="evidence" value="ECO:0007669"/>
    <property type="project" value="UniProtKB-KW"/>
</dbReference>
<dbReference type="CDD" id="cd08838">
    <property type="entry name" value="ArfGap_AGFG"/>
    <property type="match status" value="1"/>
</dbReference>
<dbReference type="OMA" id="VWCSATF"/>
<dbReference type="PRINTS" id="PR00405">
    <property type="entry name" value="REVINTRACTNG"/>
</dbReference>
<dbReference type="PROSITE" id="PS50115">
    <property type="entry name" value="ARFGAP"/>
    <property type="match status" value="1"/>
</dbReference>
<reference evidence="8" key="1">
    <citation type="submission" date="2016-04" db="EMBL/GenBank/DDBJ databases">
        <authorList>
            <person name="Evans L.H."/>
            <person name="Alamgir A."/>
            <person name="Owens N."/>
            <person name="Weber N.D."/>
            <person name="Virtaneva K."/>
            <person name="Barbian K."/>
            <person name="Babar A."/>
            <person name="Rosenke K."/>
        </authorList>
    </citation>
    <scope>NUCLEOTIDE SEQUENCE [LARGE SCALE GENOMIC DNA]</scope>
    <source>
        <strain evidence="8">CBS 101.48</strain>
    </source>
</reference>
<evidence type="ECO:0000313" key="9">
    <source>
        <dbReference type="Proteomes" id="UP000078561"/>
    </source>
</evidence>
<feature type="compositionally biased region" description="Low complexity" evidence="6">
    <location>
        <begin position="399"/>
        <end position="408"/>
    </location>
</feature>
<feature type="compositionally biased region" description="Polar residues" evidence="6">
    <location>
        <begin position="257"/>
        <end position="287"/>
    </location>
</feature>
<evidence type="ECO:0000256" key="5">
    <source>
        <dbReference type="PROSITE-ProRule" id="PRU00288"/>
    </source>
</evidence>
<dbReference type="GO" id="GO:0016020">
    <property type="term" value="C:membrane"/>
    <property type="evidence" value="ECO:0007669"/>
    <property type="project" value="TreeGrafter"/>
</dbReference>
<feature type="region of interest" description="Disordered" evidence="6">
    <location>
        <begin position="387"/>
        <end position="488"/>
    </location>
</feature>
<protein>
    <recommendedName>
        <fullName evidence="7">Arf-GAP domain-containing protein</fullName>
    </recommendedName>
</protein>
<feature type="compositionally biased region" description="Polar residues" evidence="6">
    <location>
        <begin position="230"/>
        <end position="240"/>
    </location>
</feature>
<evidence type="ECO:0000256" key="2">
    <source>
        <dbReference type="ARBA" id="ARBA00022737"/>
    </source>
</evidence>
<evidence type="ECO:0000313" key="8">
    <source>
        <dbReference type="EMBL" id="SAM04883.1"/>
    </source>
</evidence>
<dbReference type="SUPFAM" id="SSF57863">
    <property type="entry name" value="ArfGap/RecO-like zinc finger"/>
    <property type="match status" value="1"/>
</dbReference>
<evidence type="ECO:0000256" key="6">
    <source>
        <dbReference type="SAM" id="MobiDB-lite"/>
    </source>
</evidence>
<feature type="region of interest" description="Disordered" evidence="6">
    <location>
        <begin position="255"/>
        <end position="330"/>
    </location>
</feature>